<feature type="region of interest" description="Disordered" evidence="1">
    <location>
        <begin position="1"/>
        <end position="22"/>
    </location>
</feature>
<dbReference type="AlphaFoldDB" id="A0A219AN42"/>
<evidence type="ECO:0000313" key="3">
    <source>
        <dbReference type="Proteomes" id="UP000078397"/>
    </source>
</evidence>
<dbReference type="Proteomes" id="UP000078397">
    <property type="component" value="Unassembled WGS sequence"/>
</dbReference>
<organism evidence="2 3">
    <name type="scientific">Pochonia chlamydosporia 170</name>
    <dbReference type="NCBI Taxonomy" id="1380566"/>
    <lineage>
        <taxon>Eukaryota</taxon>
        <taxon>Fungi</taxon>
        <taxon>Dikarya</taxon>
        <taxon>Ascomycota</taxon>
        <taxon>Pezizomycotina</taxon>
        <taxon>Sordariomycetes</taxon>
        <taxon>Hypocreomycetidae</taxon>
        <taxon>Hypocreales</taxon>
        <taxon>Clavicipitaceae</taxon>
        <taxon>Pochonia</taxon>
    </lineage>
</organism>
<accession>A0A219AN42</accession>
<proteinExistence type="predicted"/>
<dbReference type="STRING" id="1380566.A0A219AN42"/>
<name>A0A219AN42_METCM</name>
<dbReference type="RefSeq" id="XP_022284803.1">
    <property type="nucleotide sequence ID" value="XM_022430181.1"/>
</dbReference>
<dbReference type="OrthoDB" id="3772590at2759"/>
<evidence type="ECO:0000256" key="1">
    <source>
        <dbReference type="SAM" id="MobiDB-lite"/>
    </source>
</evidence>
<feature type="region of interest" description="Disordered" evidence="1">
    <location>
        <begin position="239"/>
        <end position="304"/>
    </location>
</feature>
<gene>
    <name evidence="2" type="ORF">VFPPC_18594</name>
</gene>
<evidence type="ECO:0000313" key="2">
    <source>
        <dbReference type="EMBL" id="OWT42258.1"/>
    </source>
</evidence>
<protein>
    <submittedName>
        <fullName evidence="2">Uncharacterized protein</fullName>
    </submittedName>
</protein>
<dbReference type="GeneID" id="33937315"/>
<reference evidence="2 3" key="1">
    <citation type="journal article" date="2016" name="PLoS Pathog.">
        <title>Biosynthesis of antibiotic leucinostatins in bio-control fungus Purpureocillium lilacinum and their inhibition on phytophthora revealed by genome mining.</title>
        <authorList>
            <person name="Wang G."/>
            <person name="Liu Z."/>
            <person name="Lin R."/>
            <person name="Li E."/>
            <person name="Mao Z."/>
            <person name="Ling J."/>
            <person name="Yang Y."/>
            <person name="Yin W.B."/>
            <person name="Xie B."/>
        </authorList>
    </citation>
    <scope>NUCLEOTIDE SEQUENCE [LARGE SCALE GENOMIC DNA]</scope>
    <source>
        <strain evidence="2">170</strain>
    </source>
</reference>
<keyword evidence="3" id="KW-1185">Reference proteome</keyword>
<feature type="compositionally biased region" description="Polar residues" evidence="1">
    <location>
        <begin position="243"/>
        <end position="253"/>
    </location>
</feature>
<feature type="region of interest" description="Disordered" evidence="1">
    <location>
        <begin position="122"/>
        <end position="141"/>
    </location>
</feature>
<dbReference type="EMBL" id="LSBJ02000030">
    <property type="protein sequence ID" value="OWT42258.1"/>
    <property type="molecule type" value="Genomic_DNA"/>
</dbReference>
<sequence>MTGAAVDTPPGSTTPAPTDLRPSVPILSSIDGEAAFRSAWANDAPGIMREVWALSQAVTNMHEEIVRLRQTAITTANTTNSHIETLQTRLSNSLMESNDKDDTISHMEGQIEAYKAIAATGGSHRHRSAEHPKPDAFSGENPKDLPEFLQKLELKLHMNRDWWADETERMGFVISCLSGDAHAQVSYNVSHGIVQFANVEAIITTLKTDLWRRVDSAALEPQRDIGHANKVINQPCEKPYCHTGSQSPNSTTPDIPKDKNHLVYTCKRPTSETTKPRHHMEARGPQSRTDHFSGIHRTSQAMRQ</sequence>
<dbReference type="KEGG" id="pchm:VFPPC_18594"/>
<comment type="caution">
    <text evidence="2">The sequence shown here is derived from an EMBL/GenBank/DDBJ whole genome shotgun (WGS) entry which is preliminary data.</text>
</comment>